<keyword evidence="3" id="KW-1185">Reference proteome</keyword>
<accession>A0A922HZ55</accession>
<feature type="transmembrane region" description="Helical" evidence="1">
    <location>
        <begin position="6"/>
        <end position="24"/>
    </location>
</feature>
<keyword evidence="1" id="KW-1133">Transmembrane helix</keyword>
<dbReference type="EMBL" id="ASGP02000003">
    <property type="protein sequence ID" value="KAH9516037.1"/>
    <property type="molecule type" value="Genomic_DNA"/>
</dbReference>
<proteinExistence type="predicted"/>
<protein>
    <submittedName>
        <fullName evidence="2">Uncharacterized protein</fullName>
    </submittedName>
</protein>
<dbReference type="AlphaFoldDB" id="A0A922HZ55"/>
<name>A0A922HZ55_DERFA</name>
<sequence>MNYQSIYIFCSIIDLILLNTIILDDLQSLIIKMVKVTGSTLIRKPLYRCLPISISTLLLVKTLKMHPLGYPNSLASFYN</sequence>
<comment type="caution">
    <text evidence="2">The sequence shown here is derived from an EMBL/GenBank/DDBJ whole genome shotgun (WGS) entry which is preliminary data.</text>
</comment>
<reference evidence="2" key="1">
    <citation type="submission" date="2013-05" db="EMBL/GenBank/DDBJ databases">
        <authorList>
            <person name="Yim A.K.Y."/>
            <person name="Chan T.F."/>
            <person name="Ji K.M."/>
            <person name="Liu X.Y."/>
            <person name="Zhou J.W."/>
            <person name="Li R.Q."/>
            <person name="Yang K.Y."/>
            <person name="Li J."/>
            <person name="Li M."/>
            <person name="Law P.T.W."/>
            <person name="Wu Y.L."/>
            <person name="Cai Z.L."/>
            <person name="Qin H."/>
            <person name="Bao Y."/>
            <person name="Leung R.K.K."/>
            <person name="Ng P.K.S."/>
            <person name="Zou J."/>
            <person name="Zhong X.J."/>
            <person name="Ran P.X."/>
            <person name="Zhong N.S."/>
            <person name="Liu Z.G."/>
            <person name="Tsui S.K.W."/>
        </authorList>
    </citation>
    <scope>NUCLEOTIDE SEQUENCE</scope>
    <source>
        <strain evidence="2">Derf</strain>
        <tissue evidence="2">Whole organism</tissue>
    </source>
</reference>
<evidence type="ECO:0000313" key="2">
    <source>
        <dbReference type="EMBL" id="KAH9516037.1"/>
    </source>
</evidence>
<keyword evidence="1" id="KW-0472">Membrane</keyword>
<dbReference type="Proteomes" id="UP000790347">
    <property type="component" value="Unassembled WGS sequence"/>
</dbReference>
<evidence type="ECO:0000256" key="1">
    <source>
        <dbReference type="SAM" id="Phobius"/>
    </source>
</evidence>
<gene>
    <name evidence="2" type="ORF">DERF_006801</name>
</gene>
<evidence type="ECO:0000313" key="3">
    <source>
        <dbReference type="Proteomes" id="UP000790347"/>
    </source>
</evidence>
<keyword evidence="1" id="KW-0812">Transmembrane</keyword>
<organism evidence="2 3">
    <name type="scientific">Dermatophagoides farinae</name>
    <name type="common">American house dust mite</name>
    <dbReference type="NCBI Taxonomy" id="6954"/>
    <lineage>
        <taxon>Eukaryota</taxon>
        <taxon>Metazoa</taxon>
        <taxon>Ecdysozoa</taxon>
        <taxon>Arthropoda</taxon>
        <taxon>Chelicerata</taxon>
        <taxon>Arachnida</taxon>
        <taxon>Acari</taxon>
        <taxon>Acariformes</taxon>
        <taxon>Sarcoptiformes</taxon>
        <taxon>Astigmata</taxon>
        <taxon>Psoroptidia</taxon>
        <taxon>Analgoidea</taxon>
        <taxon>Pyroglyphidae</taxon>
        <taxon>Dermatophagoidinae</taxon>
        <taxon>Dermatophagoides</taxon>
    </lineage>
</organism>
<reference evidence="2" key="2">
    <citation type="journal article" date="2022" name="Res Sq">
        <title>Comparative Genomics Reveals Insights into the Divergent Evolution of Astigmatic Mites and Household Pest Adaptations.</title>
        <authorList>
            <person name="Xiong Q."/>
            <person name="Wan A.T.-Y."/>
            <person name="Liu X.-Y."/>
            <person name="Fung C.S.-H."/>
            <person name="Xiao X."/>
            <person name="Malainual N."/>
            <person name="Hou J."/>
            <person name="Wang L."/>
            <person name="Wang M."/>
            <person name="Yang K."/>
            <person name="Cui Y."/>
            <person name="Leung E."/>
            <person name="Nong W."/>
            <person name="Shin S.-K."/>
            <person name="Au S."/>
            <person name="Jeong K.Y."/>
            <person name="Chew F.T."/>
            <person name="Hui J."/>
            <person name="Leung T.F."/>
            <person name="Tungtrongchitr A."/>
            <person name="Zhong N."/>
            <person name="Liu Z."/>
            <person name="Tsui S."/>
        </authorList>
    </citation>
    <scope>NUCLEOTIDE SEQUENCE</scope>
    <source>
        <strain evidence="2">Derf</strain>
        <tissue evidence="2">Whole organism</tissue>
    </source>
</reference>